<protein>
    <submittedName>
        <fullName evidence="2">Uncharacterized protein</fullName>
    </submittedName>
</protein>
<sequence>MSTSEEAKGPAKSSIIDYVENFIDKRNNELRATTVNESDVPLAHGIDRDSIVFKTDADGFQRKNIDKDPSELTDVDADDFNLDSDPIIETREADEQVYKQQVYLRQYQPPTPDPIDIQIQEIIVKPKIQRPPIHVYVGPTQDRDAQRTPSPILIKSAPPQLPPSSGEPIVYNKYVPLDYKPPRQQIIIHRYPEMPPKPRPIVVEQWLPNKPAPKRVTYRHVNRDELLQSEARQQHNRFIEYTKPHTTVELEIVRLPIIKLKPEEYHGQSNELARVDNIRSLANDPNILQWRI</sequence>
<name>A0A813S3G0_9BILA</name>
<evidence type="ECO:0000313" key="4">
    <source>
        <dbReference type="Proteomes" id="UP000663870"/>
    </source>
</evidence>
<evidence type="ECO:0000313" key="2">
    <source>
        <dbReference type="EMBL" id="CAF0790235.1"/>
    </source>
</evidence>
<accession>A0A813S3G0</accession>
<proteinExistence type="predicted"/>
<dbReference type="EMBL" id="CAJNOH010000001">
    <property type="protein sequence ID" value="CAF0721301.1"/>
    <property type="molecule type" value="Genomic_DNA"/>
</dbReference>
<dbReference type="EMBL" id="CAJNOL010000051">
    <property type="protein sequence ID" value="CAF0791633.1"/>
    <property type="molecule type" value="Genomic_DNA"/>
</dbReference>
<dbReference type="AlphaFoldDB" id="A0A813S3G0"/>
<dbReference type="Proteomes" id="UP000663870">
    <property type="component" value="Unassembled WGS sequence"/>
</dbReference>
<dbReference type="Proteomes" id="UP000663854">
    <property type="component" value="Unassembled WGS sequence"/>
</dbReference>
<evidence type="ECO:0000313" key="1">
    <source>
        <dbReference type="EMBL" id="CAF0721301.1"/>
    </source>
</evidence>
<dbReference type="EMBL" id="CAJNOL010000050">
    <property type="protein sequence ID" value="CAF0790235.1"/>
    <property type="molecule type" value="Genomic_DNA"/>
</dbReference>
<organism evidence="2 4">
    <name type="scientific">Rotaria sordida</name>
    <dbReference type="NCBI Taxonomy" id="392033"/>
    <lineage>
        <taxon>Eukaryota</taxon>
        <taxon>Metazoa</taxon>
        <taxon>Spiralia</taxon>
        <taxon>Gnathifera</taxon>
        <taxon>Rotifera</taxon>
        <taxon>Eurotatoria</taxon>
        <taxon>Bdelloidea</taxon>
        <taxon>Philodinida</taxon>
        <taxon>Philodinidae</taxon>
        <taxon>Rotaria</taxon>
    </lineage>
</organism>
<evidence type="ECO:0000313" key="3">
    <source>
        <dbReference type="EMBL" id="CAF0791633.1"/>
    </source>
</evidence>
<comment type="caution">
    <text evidence="2">The sequence shown here is derived from an EMBL/GenBank/DDBJ whole genome shotgun (WGS) entry which is preliminary data.</text>
</comment>
<keyword evidence="4" id="KW-1185">Reference proteome</keyword>
<gene>
    <name evidence="2" type="ORF">JXQ802_LOCUS3698</name>
    <name evidence="3" type="ORF">JXQ802_LOCUS3762</name>
    <name evidence="1" type="ORF">PYM288_LOCUS204</name>
</gene>
<reference evidence="2" key="1">
    <citation type="submission" date="2021-02" db="EMBL/GenBank/DDBJ databases">
        <authorList>
            <person name="Nowell W R."/>
        </authorList>
    </citation>
    <scope>NUCLEOTIDE SEQUENCE</scope>
</reference>